<protein>
    <recommendedName>
        <fullName evidence="1">B-cell receptor CD22</fullName>
    </recommendedName>
    <alternativeName>
        <fullName evidence="2">Sialic acid-binding Ig-like lectin 2</fullName>
    </alternativeName>
</protein>
<feature type="domain" description="Ig-like" evidence="5">
    <location>
        <begin position="338"/>
        <end position="419"/>
    </location>
</feature>
<gene>
    <name evidence="6" type="primary">si:dkey-24p1.1</name>
</gene>
<organism evidence="6 7">
    <name type="scientific">Sphaeramia orbicularis</name>
    <name type="common">orbiculate cardinalfish</name>
    <dbReference type="NCBI Taxonomy" id="375764"/>
    <lineage>
        <taxon>Eukaryota</taxon>
        <taxon>Metazoa</taxon>
        <taxon>Chordata</taxon>
        <taxon>Craniata</taxon>
        <taxon>Vertebrata</taxon>
        <taxon>Euteleostomi</taxon>
        <taxon>Actinopterygii</taxon>
        <taxon>Neopterygii</taxon>
        <taxon>Teleostei</taxon>
        <taxon>Neoteleostei</taxon>
        <taxon>Acanthomorphata</taxon>
        <taxon>Gobiaria</taxon>
        <taxon>Kurtiformes</taxon>
        <taxon>Apogonoidei</taxon>
        <taxon>Apogonidae</taxon>
        <taxon>Apogoninae</taxon>
        <taxon>Sphaeramia</taxon>
    </lineage>
</organism>
<dbReference type="Gene3D" id="2.60.40.10">
    <property type="entry name" value="Immunoglobulins"/>
    <property type="match status" value="7"/>
</dbReference>
<dbReference type="InterPro" id="IPR007110">
    <property type="entry name" value="Ig-like_dom"/>
</dbReference>
<comment type="function">
    <text evidence="3">Most highly expressed siglec (sialic acid-binding immunoglobulin-like lectin) on B-cells that plays a role in various aspects of B-cell biology including differentiation, antigen presentation, and trafficking to bone marrow. Binds to alpha 2,6-linked sialic acid residues of surface molecules such as CD22 itself, CD45 and IgM in a cis configuration. Can also bind to ligands on other cells as an adhesion molecule in a trans configuration. Acts as an inhibitory coreceptor on the surface of B-cells and inhibits B-cell receptor induced signaling, characterized by inhibition of the calcium mobilization and cellular activation. Mechanistically, the immunoreceptor tyrosine-based inhibitory motif domain is phosphorylated by the Src kinase LYN, which in turn leads to the recruitment of the protein tyrosine phosphatase 1/PTPN6, leading to the negative regulation of BCR signaling. If this negative signaling from is of sufficient strength, apoptosis of the B-cell can be induced.</text>
</comment>
<dbReference type="Ensembl" id="ENSSORT00005024150.1">
    <property type="protein sequence ID" value="ENSSORP00005023471.1"/>
    <property type="gene ID" value="ENSSORG00005011366.1"/>
</dbReference>
<comment type="subunit">
    <text evidence="4">Predominantly monomer of isoform CD22-beta. Also found as heterodimer of isoform CD22-beta and a shorter isoform. Interacts with PTPN6/SHP-1, LYN, SYK, PIK3R1/PIK3R2 and PLCG1 upon phosphorylation. Interacts with GRB2, INPP5D and SHC1 upon phosphorylation. May form a complex with INPP5D/SHIP, GRB2 and SHC1.</text>
</comment>
<dbReference type="InterPro" id="IPR036179">
    <property type="entry name" value="Ig-like_dom_sf"/>
</dbReference>
<evidence type="ECO:0000313" key="7">
    <source>
        <dbReference type="Proteomes" id="UP000472271"/>
    </source>
</evidence>
<dbReference type="Pfam" id="PF24518">
    <property type="entry name" value="Ig_CD22"/>
    <property type="match status" value="1"/>
</dbReference>
<dbReference type="SMART" id="SM00408">
    <property type="entry name" value="IGc2"/>
    <property type="match status" value="5"/>
</dbReference>
<dbReference type="CDD" id="cd00096">
    <property type="entry name" value="Ig"/>
    <property type="match status" value="1"/>
</dbReference>
<dbReference type="InterPro" id="IPR003599">
    <property type="entry name" value="Ig_sub"/>
</dbReference>
<dbReference type="SUPFAM" id="SSF48726">
    <property type="entry name" value="Immunoglobulin"/>
    <property type="match status" value="6"/>
</dbReference>
<dbReference type="PANTHER" id="PTHR46013">
    <property type="entry name" value="VASCULAR CELL ADHESION MOLECULE 1"/>
    <property type="match status" value="1"/>
</dbReference>
<feature type="domain" description="Ig-like" evidence="5">
    <location>
        <begin position="250"/>
        <end position="325"/>
    </location>
</feature>
<name>A0A673A2G8_9TELE</name>
<dbReference type="SMART" id="SM00409">
    <property type="entry name" value="IG"/>
    <property type="match status" value="6"/>
</dbReference>
<evidence type="ECO:0000256" key="3">
    <source>
        <dbReference type="ARBA" id="ARBA00045430"/>
    </source>
</evidence>
<dbReference type="PANTHER" id="PTHR46013:SF4">
    <property type="entry name" value="B-CELL RECEPTOR CD22-RELATED"/>
    <property type="match status" value="1"/>
</dbReference>
<sequence>MTAPTVYWLLFLGQITGVSYGNALFTISKSSLTATEGSCIEIECTVTGQIADDVSAHWFWVKDAKWNDNKGDFFGTIVYSNKNTSDHPLSPDFKDRVTYTGSPSFSSRNDPSQNTLCSIFICNLKTSDTGQYSFRYNGDKKWITKPNASLTVNENECLVSFNKPEAVIESGWISLICSTSSLCSSRPQIKGVTQRTNEATYSLNTRQSNRVTDAFEATWEDDGKEFSCQIENNQDKYLVRNISITVEHAPRNTVAHTIPNDIKEGDPVTLKCSSSGRPIPTFEWFEHGTNEKKFSGSEWTIPSVQLSDAGQYYCKAHNKYGNNISNVIQLIVTSSEHPKGVIVVSPQPPFIQGERVDLSCNVVTSNPLPTSYRWFKNRAQVGSRMTYVINRIEPEDSQSYTCEATNTVGTGKSRPLQMNIHCKYKPRNTSIIIEPQKVRKGERLTFTCKTDANPTPGTYTWYRYSNNTHLDSSLWKSKTTNENSLLLEKVQVDDEACYMCNATNSVDPGDNSQPGCVDVLYPPTNLTLTMVTDITEGQWITINCTVKSSPKSDLSLKWSSKELQKTNRNNTLRHTFQVTSAHTGNYICHAHNSEGSPQSTERKLVVKYSPKNVRVSASPGLTVNENTMLKLECSAESHPPVRSFIWLKRKDGQDVFLKEGQTLVVKPVTPSDSGRYSCKASNEIGNGTSQPVDVKVRLKYTHTHTHTHTHTYLRIISRSYPEVKQYRWYMKDQHGDVKVSDQQIHTVTSDKPGLYYCIAQNEISGKMSEPEPVFMNRKYILEKGKTSFLYIIISQPVSFHYRRLYKDHHPCSYYSPHYCHHFLCLQVMYEHTFTQITEFTVIIFTFKSFTFLFLDTGGGNLTLFSKATYRGKPIKSLNQSNFIYIMPDHKKVIS</sequence>
<dbReference type="InterPro" id="IPR003598">
    <property type="entry name" value="Ig_sub2"/>
</dbReference>
<dbReference type="PROSITE" id="PS50835">
    <property type="entry name" value="IG_LIKE"/>
    <property type="match status" value="6"/>
</dbReference>
<accession>A0A673A2G8</accession>
<dbReference type="InterPro" id="IPR013783">
    <property type="entry name" value="Ig-like_fold"/>
</dbReference>
<dbReference type="InterPro" id="IPR056386">
    <property type="entry name" value="Ig_CD22"/>
</dbReference>
<dbReference type="Pfam" id="PF13927">
    <property type="entry name" value="Ig_3"/>
    <property type="match status" value="3"/>
</dbReference>
<reference evidence="6" key="2">
    <citation type="submission" date="2025-08" db="UniProtKB">
        <authorList>
            <consortium name="Ensembl"/>
        </authorList>
    </citation>
    <scope>IDENTIFICATION</scope>
</reference>
<evidence type="ECO:0000313" key="6">
    <source>
        <dbReference type="Ensembl" id="ENSSORP00005023471.1"/>
    </source>
</evidence>
<reference evidence="6" key="1">
    <citation type="submission" date="2019-06" db="EMBL/GenBank/DDBJ databases">
        <authorList>
            <consortium name="Wellcome Sanger Institute Data Sharing"/>
        </authorList>
    </citation>
    <scope>NUCLEOTIDE SEQUENCE [LARGE SCALE GENOMIC DNA]</scope>
</reference>
<evidence type="ECO:0000256" key="4">
    <source>
        <dbReference type="ARBA" id="ARBA00046458"/>
    </source>
</evidence>
<keyword evidence="7" id="KW-1185">Reference proteome</keyword>
<evidence type="ECO:0000259" key="5">
    <source>
        <dbReference type="PROSITE" id="PS50835"/>
    </source>
</evidence>
<reference evidence="6" key="3">
    <citation type="submission" date="2025-09" db="UniProtKB">
        <authorList>
            <consortium name="Ensembl"/>
        </authorList>
    </citation>
    <scope>IDENTIFICATION</scope>
</reference>
<dbReference type="Proteomes" id="UP000472271">
    <property type="component" value="Chromosome 16"/>
</dbReference>
<feature type="domain" description="Ig-like" evidence="5">
    <location>
        <begin position="4"/>
        <end position="151"/>
    </location>
</feature>
<evidence type="ECO:0000256" key="2">
    <source>
        <dbReference type="ARBA" id="ARBA00041781"/>
    </source>
</evidence>
<proteinExistence type="predicted"/>
<dbReference type="Pfam" id="PF13895">
    <property type="entry name" value="Ig_2"/>
    <property type="match status" value="2"/>
</dbReference>
<feature type="domain" description="Ig-like" evidence="5">
    <location>
        <begin position="523"/>
        <end position="605"/>
    </location>
</feature>
<evidence type="ECO:0000256" key="1">
    <source>
        <dbReference type="ARBA" id="ARBA00040106"/>
    </source>
</evidence>
<dbReference type="AlphaFoldDB" id="A0A673A2G8"/>
<feature type="domain" description="Ig-like" evidence="5">
    <location>
        <begin position="610"/>
        <end position="695"/>
    </location>
</feature>
<feature type="domain" description="Ig-like" evidence="5">
    <location>
        <begin position="426"/>
        <end position="505"/>
    </location>
</feature>